<keyword evidence="2" id="KW-0722">Serine protease inhibitor</keyword>
<evidence type="ECO:0000256" key="3">
    <source>
        <dbReference type="ARBA" id="ARBA00023157"/>
    </source>
</evidence>
<keyword evidence="5" id="KW-0732">Signal</keyword>
<dbReference type="CDD" id="cd00109">
    <property type="entry name" value="Kunitz-type"/>
    <property type="match status" value="1"/>
</dbReference>
<dbReference type="PRINTS" id="PR00759">
    <property type="entry name" value="BASICPTASE"/>
</dbReference>
<dbReference type="InterPro" id="IPR020901">
    <property type="entry name" value="Prtase_inh_Kunz-CS"/>
</dbReference>
<protein>
    <submittedName>
        <fullName evidence="7">(Mediterranean fruit fly) hypothetical protein</fullName>
    </submittedName>
</protein>
<evidence type="ECO:0000313" key="7">
    <source>
        <dbReference type="EMBL" id="CAD7000256.1"/>
    </source>
</evidence>
<dbReference type="InterPro" id="IPR002223">
    <property type="entry name" value="Kunitz_BPTI"/>
</dbReference>
<evidence type="ECO:0000256" key="1">
    <source>
        <dbReference type="ARBA" id="ARBA00022690"/>
    </source>
</evidence>
<dbReference type="SUPFAM" id="SSF57362">
    <property type="entry name" value="BPTI-like"/>
    <property type="match status" value="1"/>
</dbReference>
<dbReference type="OrthoDB" id="4473401at2759"/>
<dbReference type="GO" id="GO:0005615">
    <property type="term" value="C:extracellular space"/>
    <property type="evidence" value="ECO:0007669"/>
    <property type="project" value="TreeGrafter"/>
</dbReference>
<comment type="caution">
    <text evidence="7">The sequence shown here is derived from an EMBL/GenBank/DDBJ whole genome shotgun (WGS) entry which is preliminary data.</text>
</comment>
<evidence type="ECO:0000259" key="6">
    <source>
        <dbReference type="PROSITE" id="PS50279"/>
    </source>
</evidence>
<dbReference type="Gene3D" id="4.10.410.10">
    <property type="entry name" value="Pancreatic trypsin inhibitor Kunitz domain"/>
    <property type="match status" value="1"/>
</dbReference>
<proteinExistence type="predicted"/>
<dbReference type="EMBL" id="CAJHJT010000012">
    <property type="protein sequence ID" value="CAD7000256.1"/>
    <property type="molecule type" value="Genomic_DNA"/>
</dbReference>
<evidence type="ECO:0000256" key="2">
    <source>
        <dbReference type="ARBA" id="ARBA00022900"/>
    </source>
</evidence>
<dbReference type="PROSITE" id="PS50279">
    <property type="entry name" value="BPTI_KUNITZ_2"/>
    <property type="match status" value="1"/>
</dbReference>
<keyword evidence="1" id="KW-0646">Protease inhibitor</keyword>
<name>A0A811UR39_CERCA</name>
<gene>
    <name evidence="7" type="ORF">CCAP1982_LOCUS8746</name>
</gene>
<dbReference type="PROSITE" id="PS00280">
    <property type="entry name" value="BPTI_KUNITZ_1"/>
    <property type="match status" value="1"/>
</dbReference>
<dbReference type="InterPro" id="IPR050098">
    <property type="entry name" value="TFPI/VKTCI-like"/>
</dbReference>
<accession>A0A811UR39</accession>
<dbReference type="AlphaFoldDB" id="A0A811UR39"/>
<dbReference type="Proteomes" id="UP000606786">
    <property type="component" value="Unassembled WGS sequence"/>
</dbReference>
<feature type="signal peptide" evidence="5">
    <location>
        <begin position="1"/>
        <end position="19"/>
    </location>
</feature>
<dbReference type="PANTHER" id="PTHR10083:SF373">
    <property type="entry name" value="SERINE PEPTIDASE INHIBITOR, KUNITZ TYPE, 2"/>
    <property type="match status" value="1"/>
</dbReference>
<feature type="domain" description="BPTI/Kunitz inhibitor" evidence="6">
    <location>
        <begin position="53"/>
        <end position="103"/>
    </location>
</feature>
<keyword evidence="8" id="KW-1185">Reference proteome</keyword>
<feature type="region of interest" description="Disordered" evidence="4">
    <location>
        <begin position="108"/>
        <end position="146"/>
    </location>
</feature>
<dbReference type="GO" id="GO:0004867">
    <property type="term" value="F:serine-type endopeptidase inhibitor activity"/>
    <property type="evidence" value="ECO:0007669"/>
    <property type="project" value="UniProtKB-KW"/>
</dbReference>
<evidence type="ECO:0000313" key="8">
    <source>
        <dbReference type="Proteomes" id="UP000606786"/>
    </source>
</evidence>
<feature type="compositionally biased region" description="Low complexity" evidence="4">
    <location>
        <begin position="131"/>
        <end position="146"/>
    </location>
</feature>
<dbReference type="PANTHER" id="PTHR10083">
    <property type="entry name" value="KUNITZ-TYPE PROTEASE INHIBITOR-RELATED"/>
    <property type="match status" value="1"/>
</dbReference>
<organism evidence="7 8">
    <name type="scientific">Ceratitis capitata</name>
    <name type="common">Mediterranean fruit fly</name>
    <name type="synonym">Tephritis capitata</name>
    <dbReference type="NCBI Taxonomy" id="7213"/>
    <lineage>
        <taxon>Eukaryota</taxon>
        <taxon>Metazoa</taxon>
        <taxon>Ecdysozoa</taxon>
        <taxon>Arthropoda</taxon>
        <taxon>Hexapoda</taxon>
        <taxon>Insecta</taxon>
        <taxon>Pterygota</taxon>
        <taxon>Neoptera</taxon>
        <taxon>Endopterygota</taxon>
        <taxon>Diptera</taxon>
        <taxon>Brachycera</taxon>
        <taxon>Muscomorpha</taxon>
        <taxon>Tephritoidea</taxon>
        <taxon>Tephritidae</taxon>
        <taxon>Ceratitis</taxon>
        <taxon>Ceratitis</taxon>
    </lineage>
</organism>
<dbReference type="FunFam" id="4.10.410.10:FF:000020">
    <property type="entry name" value="Collagen, type VI, alpha 3"/>
    <property type="match status" value="1"/>
</dbReference>
<keyword evidence="3" id="KW-1015">Disulfide bond</keyword>
<feature type="chain" id="PRO_5032650958" evidence="5">
    <location>
        <begin position="20"/>
        <end position="146"/>
    </location>
</feature>
<dbReference type="Pfam" id="PF00014">
    <property type="entry name" value="Kunitz_BPTI"/>
    <property type="match status" value="1"/>
</dbReference>
<reference evidence="7" key="1">
    <citation type="submission" date="2020-11" db="EMBL/GenBank/DDBJ databases">
        <authorList>
            <person name="Whitehead M."/>
        </authorList>
    </citation>
    <scope>NUCLEOTIDE SEQUENCE</scope>
    <source>
        <strain evidence="7">EGII</strain>
    </source>
</reference>
<sequence length="146" mass="15683">MKFLLTLCFAACFIATLQAAAVDSTIAQPKAAEAADASTTVAPTEASDVVEECHQPKETGRCFGLFYRYAYNVENRQCEEFVYGGCNGNKNNFESKEDCEAKCLAAKKDEAPKEAEEGEESSTLAKEGDEAAPVVPVVEAKPVAED</sequence>
<evidence type="ECO:0000256" key="4">
    <source>
        <dbReference type="SAM" id="MobiDB-lite"/>
    </source>
</evidence>
<evidence type="ECO:0000256" key="5">
    <source>
        <dbReference type="SAM" id="SignalP"/>
    </source>
</evidence>
<dbReference type="SMART" id="SM00131">
    <property type="entry name" value="KU"/>
    <property type="match status" value="1"/>
</dbReference>
<dbReference type="InterPro" id="IPR036880">
    <property type="entry name" value="Kunitz_BPTI_sf"/>
</dbReference>